<sequence length="130" mass="14417">MLGDWPSLHGIARTLVPRAHLKGYLLAFHERKTALVWHKGRWREICGRRSARTPKPTGPTVGKAPAATAAFSLGTPAATSRQNRQRYSGCQTGGRPAEKKVRRGERSDFRLPDINITSNCGLLRRPFESA</sequence>
<evidence type="ECO:0000313" key="3">
    <source>
        <dbReference type="Proteomes" id="UP000617145"/>
    </source>
</evidence>
<dbReference type="AlphaFoldDB" id="A0A8J2ZIN9"/>
<name>A0A8J2ZIN9_9RHOB</name>
<reference evidence="2" key="2">
    <citation type="submission" date="2020-09" db="EMBL/GenBank/DDBJ databases">
        <authorList>
            <person name="Sun Q."/>
            <person name="Zhou Y."/>
        </authorList>
    </citation>
    <scope>NUCLEOTIDE SEQUENCE</scope>
    <source>
        <strain evidence="2">CGMCC 1.15762</strain>
    </source>
</reference>
<gene>
    <name evidence="2" type="ORF">GCM10011415_14480</name>
</gene>
<organism evidence="2 3">
    <name type="scientific">Salipiger pallidus</name>
    <dbReference type="NCBI Taxonomy" id="1775170"/>
    <lineage>
        <taxon>Bacteria</taxon>
        <taxon>Pseudomonadati</taxon>
        <taxon>Pseudomonadota</taxon>
        <taxon>Alphaproteobacteria</taxon>
        <taxon>Rhodobacterales</taxon>
        <taxon>Roseobacteraceae</taxon>
        <taxon>Salipiger</taxon>
    </lineage>
</organism>
<dbReference type="EMBL" id="BMJV01000002">
    <property type="protein sequence ID" value="GGG68370.1"/>
    <property type="molecule type" value="Genomic_DNA"/>
</dbReference>
<protein>
    <submittedName>
        <fullName evidence="2">Uncharacterized protein</fullName>
    </submittedName>
</protein>
<feature type="region of interest" description="Disordered" evidence="1">
    <location>
        <begin position="73"/>
        <end position="106"/>
    </location>
</feature>
<proteinExistence type="predicted"/>
<comment type="caution">
    <text evidence="2">The sequence shown here is derived from an EMBL/GenBank/DDBJ whole genome shotgun (WGS) entry which is preliminary data.</text>
</comment>
<feature type="compositionally biased region" description="Basic and acidic residues" evidence="1">
    <location>
        <begin position="96"/>
        <end position="106"/>
    </location>
</feature>
<evidence type="ECO:0000256" key="1">
    <source>
        <dbReference type="SAM" id="MobiDB-lite"/>
    </source>
</evidence>
<feature type="compositionally biased region" description="Polar residues" evidence="1">
    <location>
        <begin position="77"/>
        <end position="90"/>
    </location>
</feature>
<keyword evidence="3" id="KW-1185">Reference proteome</keyword>
<accession>A0A8J2ZIN9</accession>
<evidence type="ECO:0000313" key="2">
    <source>
        <dbReference type="EMBL" id="GGG68370.1"/>
    </source>
</evidence>
<reference evidence="2" key="1">
    <citation type="journal article" date="2014" name="Int. J. Syst. Evol. Microbiol.">
        <title>Complete genome sequence of Corynebacterium casei LMG S-19264T (=DSM 44701T), isolated from a smear-ripened cheese.</title>
        <authorList>
            <consortium name="US DOE Joint Genome Institute (JGI-PGF)"/>
            <person name="Walter F."/>
            <person name="Albersmeier A."/>
            <person name="Kalinowski J."/>
            <person name="Ruckert C."/>
        </authorList>
    </citation>
    <scope>NUCLEOTIDE SEQUENCE</scope>
    <source>
        <strain evidence="2">CGMCC 1.15762</strain>
    </source>
</reference>
<dbReference type="Proteomes" id="UP000617145">
    <property type="component" value="Unassembled WGS sequence"/>
</dbReference>